<dbReference type="PANTHER" id="PTHR31511:SF12">
    <property type="entry name" value="RHO TERMINATION FACTOR N-TERMINAL DOMAIN-CONTAINING PROTEIN"/>
    <property type="match status" value="1"/>
</dbReference>
<dbReference type="PANTHER" id="PTHR31511">
    <property type="entry name" value="PROTEIN CBG23764"/>
    <property type="match status" value="1"/>
</dbReference>
<reference evidence="1" key="1">
    <citation type="submission" date="2021-03" db="EMBL/GenBank/DDBJ databases">
        <authorList>
            <person name="Bekaert M."/>
        </authorList>
    </citation>
    <scope>NUCLEOTIDE SEQUENCE</scope>
</reference>
<dbReference type="Proteomes" id="UP000683360">
    <property type="component" value="Unassembled WGS sequence"/>
</dbReference>
<dbReference type="AlphaFoldDB" id="A0A8S3UNR2"/>
<sequence length="163" mass="18332">MFEKGIRGGITVATQRYAKANNPYVEGFNTDKPTNYLMYVDANNLYGWAMSKYLPTGGFEWINPKEMPTFDTLTAENDKGFVLEVDLEYSKELHDHHNDYPLAPEAVQLNKVKKLVPNLGDKLTKLCGTLRQPKQFLALGLKLRKSTGSSGLTRVHGLKIVLI</sequence>
<comment type="caution">
    <text evidence="1">The sequence shown here is derived from an EMBL/GenBank/DDBJ whole genome shotgun (WGS) entry which is preliminary data.</text>
</comment>
<protein>
    <recommendedName>
        <fullName evidence="3">DNA-directed DNA polymerase</fullName>
    </recommendedName>
</protein>
<accession>A0A8S3UNR2</accession>
<name>A0A8S3UNR2_MYTED</name>
<dbReference type="SUPFAM" id="SSF56672">
    <property type="entry name" value="DNA/RNA polymerases"/>
    <property type="match status" value="1"/>
</dbReference>
<evidence type="ECO:0000313" key="1">
    <source>
        <dbReference type="EMBL" id="CAG2243981.1"/>
    </source>
</evidence>
<organism evidence="1 2">
    <name type="scientific">Mytilus edulis</name>
    <name type="common">Blue mussel</name>
    <dbReference type="NCBI Taxonomy" id="6550"/>
    <lineage>
        <taxon>Eukaryota</taxon>
        <taxon>Metazoa</taxon>
        <taxon>Spiralia</taxon>
        <taxon>Lophotrochozoa</taxon>
        <taxon>Mollusca</taxon>
        <taxon>Bivalvia</taxon>
        <taxon>Autobranchia</taxon>
        <taxon>Pteriomorphia</taxon>
        <taxon>Mytilida</taxon>
        <taxon>Mytiloidea</taxon>
        <taxon>Mytilidae</taxon>
        <taxon>Mytilinae</taxon>
        <taxon>Mytilus</taxon>
    </lineage>
</organism>
<dbReference type="InterPro" id="IPR043502">
    <property type="entry name" value="DNA/RNA_pol_sf"/>
</dbReference>
<dbReference type="OrthoDB" id="2425134at2759"/>
<dbReference type="EMBL" id="CAJPWZ010002721">
    <property type="protein sequence ID" value="CAG2243981.1"/>
    <property type="molecule type" value="Genomic_DNA"/>
</dbReference>
<evidence type="ECO:0008006" key="3">
    <source>
        <dbReference type="Google" id="ProtNLM"/>
    </source>
</evidence>
<evidence type="ECO:0000313" key="2">
    <source>
        <dbReference type="Proteomes" id="UP000683360"/>
    </source>
</evidence>
<keyword evidence="2" id="KW-1185">Reference proteome</keyword>
<proteinExistence type="predicted"/>
<gene>
    <name evidence="1" type="ORF">MEDL_56036</name>
</gene>